<dbReference type="EMBL" id="OX451738">
    <property type="protein sequence ID" value="CAI8604356.1"/>
    <property type="molecule type" value="Genomic_DNA"/>
</dbReference>
<dbReference type="AlphaFoldDB" id="A0AAV1A3E3"/>
<evidence type="ECO:0000313" key="3">
    <source>
        <dbReference type="Proteomes" id="UP001157006"/>
    </source>
</evidence>
<keyword evidence="1" id="KW-1133">Transmembrane helix</keyword>
<evidence type="ECO:0000256" key="1">
    <source>
        <dbReference type="SAM" id="Phobius"/>
    </source>
</evidence>
<dbReference type="Gene3D" id="3.90.230.10">
    <property type="entry name" value="Creatinase/methionine aminopeptidase superfamily"/>
    <property type="match status" value="1"/>
</dbReference>
<keyword evidence="1" id="KW-0472">Membrane</keyword>
<proteinExistence type="predicted"/>
<keyword evidence="3" id="KW-1185">Reference proteome</keyword>
<name>A0AAV1A3E3_VICFA</name>
<protein>
    <submittedName>
        <fullName evidence="2">Uncharacterized protein</fullName>
    </submittedName>
</protein>
<gene>
    <name evidence="2" type="ORF">VFH_III129240</name>
</gene>
<organism evidence="2 3">
    <name type="scientific">Vicia faba</name>
    <name type="common">Broad bean</name>
    <name type="synonym">Faba vulgaris</name>
    <dbReference type="NCBI Taxonomy" id="3906"/>
    <lineage>
        <taxon>Eukaryota</taxon>
        <taxon>Viridiplantae</taxon>
        <taxon>Streptophyta</taxon>
        <taxon>Embryophyta</taxon>
        <taxon>Tracheophyta</taxon>
        <taxon>Spermatophyta</taxon>
        <taxon>Magnoliopsida</taxon>
        <taxon>eudicotyledons</taxon>
        <taxon>Gunneridae</taxon>
        <taxon>Pentapetalae</taxon>
        <taxon>rosids</taxon>
        <taxon>fabids</taxon>
        <taxon>Fabales</taxon>
        <taxon>Fabaceae</taxon>
        <taxon>Papilionoideae</taxon>
        <taxon>50 kb inversion clade</taxon>
        <taxon>NPAAA clade</taxon>
        <taxon>Hologalegina</taxon>
        <taxon>IRL clade</taxon>
        <taxon>Fabeae</taxon>
        <taxon>Vicia</taxon>
    </lineage>
</organism>
<dbReference type="Proteomes" id="UP001157006">
    <property type="component" value="Chromosome 3"/>
</dbReference>
<keyword evidence="1" id="KW-0812">Transmembrane</keyword>
<evidence type="ECO:0000313" key="2">
    <source>
        <dbReference type="EMBL" id="CAI8604356.1"/>
    </source>
</evidence>
<sequence>MTVTDECGYNEDGAFGIRLENVLIVNEGDTKFNFGGKEIVEEYAKQQSEEAPIDNLMELVQQVVVFHIKRRYRYGYVVILLMKWICWTNWTIKKLPSR</sequence>
<accession>A0AAV1A3E3</accession>
<reference evidence="2 3" key="1">
    <citation type="submission" date="2023-01" db="EMBL/GenBank/DDBJ databases">
        <authorList>
            <person name="Kreplak J."/>
        </authorList>
    </citation>
    <scope>NUCLEOTIDE SEQUENCE [LARGE SCALE GENOMIC DNA]</scope>
</reference>
<dbReference type="InterPro" id="IPR036005">
    <property type="entry name" value="Creatinase/aminopeptidase-like"/>
</dbReference>
<feature type="transmembrane region" description="Helical" evidence="1">
    <location>
        <begin position="74"/>
        <end position="92"/>
    </location>
</feature>